<proteinExistence type="predicted"/>
<dbReference type="Proteomes" id="UP001437256">
    <property type="component" value="Unassembled WGS sequence"/>
</dbReference>
<organism evidence="1 2">
    <name type="scientific">Marasmius tenuissimus</name>
    <dbReference type="NCBI Taxonomy" id="585030"/>
    <lineage>
        <taxon>Eukaryota</taxon>
        <taxon>Fungi</taxon>
        <taxon>Dikarya</taxon>
        <taxon>Basidiomycota</taxon>
        <taxon>Agaricomycotina</taxon>
        <taxon>Agaricomycetes</taxon>
        <taxon>Agaricomycetidae</taxon>
        <taxon>Agaricales</taxon>
        <taxon>Marasmiineae</taxon>
        <taxon>Marasmiaceae</taxon>
        <taxon>Marasmius</taxon>
    </lineage>
</organism>
<name>A0ABR2ZGL7_9AGAR</name>
<sequence length="222" mass="25118">MPGKWERKTYKPKYLPPLHHHSPDGTVTPLHFDNCHFNDLPRFTSTVHPLIVILFLKISSPDIYGAPPSIQENAITPLTEVCGSWPCWIHNRFVPLPTSSNRKRDDSAPIPCYCPLCSAEDSQSSNATLESDSSSALDLDVNLKSNPSDLCTTNDDLVVSWQRRLEKDAIHQLPDADGAVIEYAQETVPSPEDVPRRLKEEDDKRWILAKSTVNSHRAKWRR</sequence>
<comment type="caution">
    <text evidence="1">The sequence shown here is derived from an EMBL/GenBank/DDBJ whole genome shotgun (WGS) entry which is preliminary data.</text>
</comment>
<evidence type="ECO:0000313" key="1">
    <source>
        <dbReference type="EMBL" id="KAL0060129.1"/>
    </source>
</evidence>
<dbReference type="EMBL" id="JBBXMP010000191">
    <property type="protein sequence ID" value="KAL0060129.1"/>
    <property type="molecule type" value="Genomic_DNA"/>
</dbReference>
<reference evidence="1 2" key="1">
    <citation type="submission" date="2024-05" db="EMBL/GenBank/DDBJ databases">
        <title>A draft genome resource for the thread blight pathogen Marasmius tenuissimus strain MS-2.</title>
        <authorList>
            <person name="Yulfo-Soto G.E."/>
            <person name="Baruah I.K."/>
            <person name="Amoako-Attah I."/>
            <person name="Bukari Y."/>
            <person name="Meinhardt L.W."/>
            <person name="Bailey B.A."/>
            <person name="Cohen S.P."/>
        </authorList>
    </citation>
    <scope>NUCLEOTIDE SEQUENCE [LARGE SCALE GENOMIC DNA]</scope>
    <source>
        <strain evidence="1 2">MS-2</strain>
    </source>
</reference>
<protein>
    <submittedName>
        <fullName evidence="1">Uncharacterized protein</fullName>
    </submittedName>
</protein>
<keyword evidence="2" id="KW-1185">Reference proteome</keyword>
<evidence type="ECO:0000313" key="2">
    <source>
        <dbReference type="Proteomes" id="UP001437256"/>
    </source>
</evidence>
<gene>
    <name evidence="1" type="ORF">AAF712_013101</name>
</gene>
<accession>A0ABR2ZGL7</accession>